<feature type="repeat" description="ANK" evidence="3">
    <location>
        <begin position="631"/>
        <end position="663"/>
    </location>
</feature>
<evidence type="ECO:0000256" key="2">
    <source>
        <dbReference type="ARBA" id="ARBA00023043"/>
    </source>
</evidence>
<keyword evidence="1" id="KW-0677">Repeat</keyword>
<proteinExistence type="predicted"/>
<dbReference type="AlphaFoldDB" id="A0A7S4KTX8"/>
<dbReference type="SUPFAM" id="SSF48403">
    <property type="entry name" value="Ankyrin repeat"/>
    <property type="match status" value="1"/>
</dbReference>
<sequence>MEEAGDPESDQKGKVGDEEKTEKSGEEDKTGSSFAPAEDVGAAPGSVDFYISYREKDPYGYSDWDVASKIASVLQKEKRSEDESVSVFLPDGHTWQQRVQLGLGPAKNVLLVVSEDGLRRIYDAHRSEDVMLLEYEYALAEKLKGLKRVLLILLQDKTGSKFSSFGLDNFAHGEVAKVGQPPCHKSTNSARLWDNGEKGDLLFKERKAGEHSVRETMAALFRLTGRHTSSKPSELKTLVPEMMAMLMLKMPQVPTERSLLSKNVKLEQEGEGLRKMFEGLGEETAAVLPLLKMKFGIGSIHDLSSLSEKQLEEELEVDSGKIVLFDKSWQVLFIENTVSSIDDATLARTVSKLKLLGLEAAVPDAEQQEQLSEKMCVTALFSTSGANIIGKRMEVGGEERMILSATDALVLRNVDEVEGTSTFVEVTDDLLAKLKNMKELGERYKGPAVEVPPGRPHLMRKVTLSAAVTKENEACFDGKPYPRDSSNSKELCPYRIVTKISKEEIRRILRATQTSLGISAGGVCLAQTFSKLFDHRIKKSDDQIELNHELMQSIKEQNVKKVIDLLQRGASANFKEEVTETSGKTVSWTPLIRACSVRVDTGDLGRNVIACNQIIDALVRAGADVNQTNDYGRTALHYAAMEGNYTAVMILVHAGAPVDAKDKSIATGASGVVIGANAAYHAKMWKKNEWEKVVQLLELYSNEKPPSPNSKPTPKSKGKKKKK</sequence>
<feature type="region of interest" description="Disordered" evidence="4">
    <location>
        <begin position="701"/>
        <end position="723"/>
    </location>
</feature>
<feature type="compositionally biased region" description="Basic and acidic residues" evidence="4">
    <location>
        <begin position="9"/>
        <end position="30"/>
    </location>
</feature>
<feature type="compositionally biased region" description="Basic residues" evidence="4">
    <location>
        <begin position="714"/>
        <end position="723"/>
    </location>
</feature>
<dbReference type="PANTHER" id="PTHR24171">
    <property type="entry name" value="ANKYRIN REPEAT DOMAIN-CONTAINING PROTEIN 39-RELATED"/>
    <property type="match status" value="1"/>
</dbReference>
<dbReference type="Pfam" id="PF12796">
    <property type="entry name" value="Ank_2"/>
    <property type="match status" value="1"/>
</dbReference>
<dbReference type="EMBL" id="HBKN01023431">
    <property type="protein sequence ID" value="CAE2305519.1"/>
    <property type="molecule type" value="Transcribed_RNA"/>
</dbReference>
<dbReference type="InterPro" id="IPR002110">
    <property type="entry name" value="Ankyrin_rpt"/>
</dbReference>
<evidence type="ECO:0008006" key="6">
    <source>
        <dbReference type="Google" id="ProtNLM"/>
    </source>
</evidence>
<reference evidence="5" key="1">
    <citation type="submission" date="2021-01" db="EMBL/GenBank/DDBJ databases">
        <authorList>
            <person name="Corre E."/>
            <person name="Pelletier E."/>
            <person name="Niang G."/>
            <person name="Scheremetjew M."/>
            <person name="Finn R."/>
            <person name="Kale V."/>
            <person name="Holt S."/>
            <person name="Cochrane G."/>
            <person name="Meng A."/>
            <person name="Brown T."/>
            <person name="Cohen L."/>
        </authorList>
    </citation>
    <scope>NUCLEOTIDE SEQUENCE</scope>
    <source>
        <strain evidence="5">CCMP 2712</strain>
    </source>
</reference>
<dbReference type="Gene3D" id="3.40.50.10140">
    <property type="entry name" value="Toll/interleukin-1 receptor homology (TIR) domain"/>
    <property type="match status" value="1"/>
</dbReference>
<feature type="region of interest" description="Disordered" evidence="4">
    <location>
        <begin position="1"/>
        <end position="43"/>
    </location>
</feature>
<accession>A0A7S4KTX8</accession>
<evidence type="ECO:0000256" key="3">
    <source>
        <dbReference type="PROSITE-ProRule" id="PRU00023"/>
    </source>
</evidence>
<dbReference type="InterPro" id="IPR036770">
    <property type="entry name" value="Ankyrin_rpt-contain_sf"/>
</dbReference>
<dbReference type="Gene3D" id="1.25.40.20">
    <property type="entry name" value="Ankyrin repeat-containing domain"/>
    <property type="match status" value="1"/>
</dbReference>
<dbReference type="InterPro" id="IPR035897">
    <property type="entry name" value="Toll_tir_struct_dom_sf"/>
</dbReference>
<gene>
    <name evidence="5" type="ORF">GTHE00462_LOCUS18369</name>
</gene>
<dbReference type="PROSITE" id="PS50297">
    <property type="entry name" value="ANK_REP_REGION"/>
    <property type="match status" value="1"/>
</dbReference>
<dbReference type="PROSITE" id="PS50088">
    <property type="entry name" value="ANK_REPEAT"/>
    <property type="match status" value="1"/>
</dbReference>
<evidence type="ECO:0000256" key="1">
    <source>
        <dbReference type="ARBA" id="ARBA00022737"/>
    </source>
</evidence>
<name>A0A7S4KTX8_GUITH</name>
<evidence type="ECO:0000313" key="5">
    <source>
        <dbReference type="EMBL" id="CAE2305519.1"/>
    </source>
</evidence>
<keyword evidence="2 3" id="KW-0040">ANK repeat</keyword>
<organism evidence="5">
    <name type="scientific">Guillardia theta</name>
    <name type="common">Cryptophyte</name>
    <name type="synonym">Cryptomonas phi</name>
    <dbReference type="NCBI Taxonomy" id="55529"/>
    <lineage>
        <taxon>Eukaryota</taxon>
        <taxon>Cryptophyceae</taxon>
        <taxon>Pyrenomonadales</taxon>
        <taxon>Geminigeraceae</taxon>
        <taxon>Guillardia</taxon>
    </lineage>
</organism>
<evidence type="ECO:0000256" key="4">
    <source>
        <dbReference type="SAM" id="MobiDB-lite"/>
    </source>
</evidence>
<protein>
    <recommendedName>
        <fullName evidence="6">TIR domain-containing protein</fullName>
    </recommendedName>
</protein>
<dbReference type="SMART" id="SM00248">
    <property type="entry name" value="ANK"/>
    <property type="match status" value="3"/>
</dbReference>